<name>A0A2T7BD16_9BACT</name>
<dbReference type="GO" id="GO:0016757">
    <property type="term" value="F:glycosyltransferase activity"/>
    <property type="evidence" value="ECO:0007669"/>
    <property type="project" value="InterPro"/>
</dbReference>
<dbReference type="Gene3D" id="3.40.50.2000">
    <property type="entry name" value="Glycogen Phosphorylase B"/>
    <property type="match status" value="2"/>
</dbReference>
<accession>A0A2T7BD16</accession>
<dbReference type="SUPFAM" id="SSF53756">
    <property type="entry name" value="UDP-Glycosyltransferase/glycogen phosphorylase"/>
    <property type="match status" value="1"/>
</dbReference>
<keyword evidence="3" id="KW-1185">Reference proteome</keyword>
<proteinExistence type="predicted"/>
<dbReference type="InterPro" id="IPR001296">
    <property type="entry name" value="Glyco_trans_1"/>
</dbReference>
<protein>
    <recommendedName>
        <fullName evidence="1">Glycosyl transferase family 1 domain-containing protein</fullName>
    </recommendedName>
</protein>
<dbReference type="CDD" id="cd03801">
    <property type="entry name" value="GT4_PimA-like"/>
    <property type="match status" value="1"/>
</dbReference>
<sequence>MHLYKALDKQTLVILTPAFPANESPEETVWLPAQQALVRALNRQYPDVEVVLLSFEFPLQRKEYLWHGNTVIPFGGGNRGRGHNWRVWVQVFNTLRRLQRTRKVTGLLSFWWAECAFVGSLFARTHGLPHYCWLCGQDARAGNRFVKRLRPRPGELVAMSDFLQRSFAQHYGIRPAHLIPDAIDTSLFAPFTGPRDIDLMAAGGLSPLKQFDTFVELVQQVKAARGAVHAVLCGGGLEEEKLRRQSVSLGLTSGLQMTGYLPQAEVLALMQRTKVFLHTSSYEGFGNVCIEALYAGAHVISFTQPMDAAIPHWHIVKTKAEMLEKALALLNDNGNDYTPVLPFDMNDTARSFMQLFESSSTTSQC</sequence>
<dbReference type="OrthoDB" id="1116389at2"/>
<dbReference type="Pfam" id="PF00534">
    <property type="entry name" value="Glycos_transf_1"/>
    <property type="match status" value="1"/>
</dbReference>
<comment type="caution">
    <text evidence="2">The sequence shown here is derived from an EMBL/GenBank/DDBJ whole genome shotgun (WGS) entry which is preliminary data.</text>
</comment>
<gene>
    <name evidence="2" type="ORF">DCC81_21405</name>
</gene>
<dbReference type="AlphaFoldDB" id="A0A2T7BD16"/>
<organism evidence="2 3">
    <name type="scientific">Chitinophaga parva</name>
    <dbReference type="NCBI Taxonomy" id="2169414"/>
    <lineage>
        <taxon>Bacteria</taxon>
        <taxon>Pseudomonadati</taxon>
        <taxon>Bacteroidota</taxon>
        <taxon>Chitinophagia</taxon>
        <taxon>Chitinophagales</taxon>
        <taxon>Chitinophagaceae</taxon>
        <taxon>Chitinophaga</taxon>
    </lineage>
</organism>
<dbReference type="Proteomes" id="UP000244450">
    <property type="component" value="Unassembled WGS sequence"/>
</dbReference>
<evidence type="ECO:0000259" key="1">
    <source>
        <dbReference type="Pfam" id="PF00534"/>
    </source>
</evidence>
<dbReference type="EMBL" id="QCYK01000003">
    <property type="protein sequence ID" value="PUZ22972.1"/>
    <property type="molecule type" value="Genomic_DNA"/>
</dbReference>
<evidence type="ECO:0000313" key="3">
    <source>
        <dbReference type="Proteomes" id="UP000244450"/>
    </source>
</evidence>
<dbReference type="PANTHER" id="PTHR12526">
    <property type="entry name" value="GLYCOSYLTRANSFERASE"/>
    <property type="match status" value="1"/>
</dbReference>
<evidence type="ECO:0000313" key="2">
    <source>
        <dbReference type="EMBL" id="PUZ22972.1"/>
    </source>
</evidence>
<reference evidence="2 3" key="1">
    <citation type="submission" date="2018-04" db="EMBL/GenBank/DDBJ databases">
        <title>Chitinophaga fuyangensis sp. nov., isolated from soil in a chemical factory.</title>
        <authorList>
            <person name="Chen K."/>
        </authorList>
    </citation>
    <scope>NUCLEOTIDE SEQUENCE [LARGE SCALE GENOMIC DNA]</scope>
    <source>
        <strain evidence="2 3">LY-1</strain>
    </source>
</reference>
<feature type="domain" description="Glycosyl transferase family 1" evidence="1">
    <location>
        <begin position="199"/>
        <end position="305"/>
    </location>
</feature>